<proteinExistence type="predicted"/>
<protein>
    <submittedName>
        <fullName evidence="2">Uncharacterized protein</fullName>
    </submittedName>
</protein>
<reference evidence="3" key="1">
    <citation type="submission" date="2016-10" db="EMBL/GenBank/DDBJ databases">
        <authorList>
            <person name="Varghese N."/>
            <person name="Submissions S."/>
        </authorList>
    </citation>
    <scope>NUCLEOTIDE SEQUENCE [LARGE SCALE GENOMIC DNA]</scope>
    <source>
        <strain evidence="3">DSM 22002</strain>
    </source>
</reference>
<dbReference type="EMBL" id="LT629695">
    <property type="protein sequence ID" value="SDH88482.1"/>
    <property type="molecule type" value="Genomic_DNA"/>
</dbReference>
<gene>
    <name evidence="2" type="ORF">SAMN04489720_2725</name>
</gene>
<keyword evidence="3" id="KW-1185">Reference proteome</keyword>
<sequence>MSTDARPTEPEHDPDDARLGGTDDAAVDERAEALRAQGIMPDLEAMREDDREGRGD</sequence>
<dbReference type="RefSeq" id="WP_157674848.1">
    <property type="nucleotide sequence ID" value="NZ_LT629695.1"/>
</dbReference>
<feature type="compositionally biased region" description="Basic and acidic residues" evidence="1">
    <location>
        <begin position="44"/>
        <end position="56"/>
    </location>
</feature>
<evidence type="ECO:0000256" key="1">
    <source>
        <dbReference type="SAM" id="MobiDB-lite"/>
    </source>
</evidence>
<feature type="region of interest" description="Disordered" evidence="1">
    <location>
        <begin position="1"/>
        <end position="56"/>
    </location>
</feature>
<dbReference type="Proteomes" id="UP000198822">
    <property type="component" value="Chromosome I"/>
</dbReference>
<organism evidence="2 3">
    <name type="scientific">Agrococcus jejuensis</name>
    <dbReference type="NCBI Taxonomy" id="399736"/>
    <lineage>
        <taxon>Bacteria</taxon>
        <taxon>Bacillati</taxon>
        <taxon>Actinomycetota</taxon>
        <taxon>Actinomycetes</taxon>
        <taxon>Micrococcales</taxon>
        <taxon>Microbacteriaceae</taxon>
        <taxon>Agrococcus</taxon>
    </lineage>
</organism>
<name>A0A1G8G295_9MICO</name>
<evidence type="ECO:0000313" key="3">
    <source>
        <dbReference type="Proteomes" id="UP000198822"/>
    </source>
</evidence>
<feature type="compositionally biased region" description="Basic and acidic residues" evidence="1">
    <location>
        <begin position="1"/>
        <end position="18"/>
    </location>
</feature>
<dbReference type="STRING" id="399736.SAMN04489720_2725"/>
<accession>A0A1G8G295</accession>
<dbReference type="AlphaFoldDB" id="A0A1G8G295"/>
<evidence type="ECO:0000313" key="2">
    <source>
        <dbReference type="EMBL" id="SDH88482.1"/>
    </source>
</evidence>